<feature type="domain" description="Homing endonuclease LAGLIDADG" evidence="1">
    <location>
        <begin position="4"/>
        <end position="79"/>
    </location>
</feature>
<dbReference type="InterPro" id="IPR027434">
    <property type="entry name" value="Homing_endonucl"/>
</dbReference>
<name>A0A8S5QMD6_9CAUD</name>
<organism evidence="2">
    <name type="scientific">CrAss-like virus sp. ctYsL76</name>
    <dbReference type="NCBI Taxonomy" id="2826826"/>
    <lineage>
        <taxon>Viruses</taxon>
        <taxon>Duplodnaviria</taxon>
        <taxon>Heunggongvirae</taxon>
        <taxon>Uroviricota</taxon>
        <taxon>Caudoviricetes</taxon>
        <taxon>Crassvirales</taxon>
    </lineage>
</organism>
<evidence type="ECO:0000313" key="2">
    <source>
        <dbReference type="EMBL" id="DAE19917.1"/>
    </source>
</evidence>
<keyword evidence="2" id="KW-0255">Endonuclease</keyword>
<dbReference type="SUPFAM" id="SSF55608">
    <property type="entry name" value="Homing endonucleases"/>
    <property type="match status" value="1"/>
</dbReference>
<dbReference type="InterPro" id="IPR004860">
    <property type="entry name" value="LAGLIDADG_dom"/>
</dbReference>
<keyword evidence="2" id="KW-0378">Hydrolase</keyword>
<dbReference type="Gene3D" id="3.10.28.10">
    <property type="entry name" value="Homing endonucleases"/>
    <property type="match status" value="1"/>
</dbReference>
<keyword evidence="2" id="KW-0540">Nuclease</keyword>
<accession>A0A8S5QMD6</accession>
<reference evidence="2" key="1">
    <citation type="journal article" date="2021" name="Proc. Natl. Acad. Sci. U.S.A.">
        <title>A Catalog of Tens of Thousands of Viruses from Human Metagenomes Reveals Hidden Associations with Chronic Diseases.</title>
        <authorList>
            <person name="Tisza M.J."/>
            <person name="Buck C.B."/>
        </authorList>
    </citation>
    <scope>NUCLEOTIDE SEQUENCE</scope>
    <source>
        <strain evidence="2">CtYsL76</strain>
    </source>
</reference>
<proteinExistence type="predicted"/>
<sequence>MDLLGVAIWYMDNGTTYINENKHYCKFQGSCEFNLYTYKDEATEVMEYFKETWNLNFYLHKCKNNQYKIRCYNEEAVKFINMIKPFVPECMDYKVKIPEKYVHERLAS</sequence>
<evidence type="ECO:0000259" key="1">
    <source>
        <dbReference type="Pfam" id="PF03161"/>
    </source>
</evidence>
<dbReference type="EMBL" id="BK015689">
    <property type="protein sequence ID" value="DAE19917.1"/>
    <property type="molecule type" value="Genomic_DNA"/>
</dbReference>
<protein>
    <submittedName>
        <fullName evidence="2">LAGLIDADG DNA endonuclease family</fullName>
    </submittedName>
</protein>
<dbReference type="GO" id="GO:0004519">
    <property type="term" value="F:endonuclease activity"/>
    <property type="evidence" value="ECO:0007669"/>
    <property type="project" value="UniProtKB-KW"/>
</dbReference>
<dbReference type="Pfam" id="PF03161">
    <property type="entry name" value="LAGLIDADG_2"/>
    <property type="match status" value="1"/>
</dbReference>